<sequence>MNPVEHQPYIPFSDPFNNNYYASSQFNMFNCQELYPNSKLSIPDQASSSSSRDSLFCLSEREDVQAPFVYQDVSELSGNEILNILAIQDSFPTGLTAMAEYPLCNINIEENYVLKSLSISTNTSTVNHFLDHCNQYICPAQDPYQDKTLPQAELCVQSTVQKTSGISTHKKYTFFNIFQEDWAREYPRRPFRTCLTSKAFSPHNLNICGKDMQNSDGSTVKMFSCLVCRLKFNRKSNLTRHLKTHSPDSKKLECFLFKSKLEVYSLSVFYSTIFGRLRMRKKY</sequence>
<gene>
    <name evidence="3" type="ORF">PHYBLDRAFT_174922</name>
</gene>
<dbReference type="AlphaFoldDB" id="A0A167JSS5"/>
<evidence type="ECO:0000313" key="3">
    <source>
        <dbReference type="EMBL" id="OAD66629.1"/>
    </source>
</evidence>
<feature type="domain" description="C2H2-type" evidence="2">
    <location>
        <begin position="223"/>
        <end position="250"/>
    </location>
</feature>
<evidence type="ECO:0000259" key="2">
    <source>
        <dbReference type="PROSITE" id="PS50157"/>
    </source>
</evidence>
<name>A0A167JSS5_PHYB8</name>
<dbReference type="SUPFAM" id="SSF57667">
    <property type="entry name" value="beta-beta-alpha zinc fingers"/>
    <property type="match status" value="1"/>
</dbReference>
<dbReference type="GO" id="GO:0008270">
    <property type="term" value="F:zinc ion binding"/>
    <property type="evidence" value="ECO:0007669"/>
    <property type="project" value="UniProtKB-KW"/>
</dbReference>
<evidence type="ECO:0000313" key="4">
    <source>
        <dbReference type="Proteomes" id="UP000077315"/>
    </source>
</evidence>
<dbReference type="RefSeq" id="XP_018284669.1">
    <property type="nucleotide sequence ID" value="XM_018437371.1"/>
</dbReference>
<organism evidence="3 4">
    <name type="scientific">Phycomyces blakesleeanus (strain ATCC 8743b / DSM 1359 / FGSC 10004 / NBRC 33097 / NRRL 1555)</name>
    <dbReference type="NCBI Taxonomy" id="763407"/>
    <lineage>
        <taxon>Eukaryota</taxon>
        <taxon>Fungi</taxon>
        <taxon>Fungi incertae sedis</taxon>
        <taxon>Mucoromycota</taxon>
        <taxon>Mucoromycotina</taxon>
        <taxon>Mucoromycetes</taxon>
        <taxon>Mucorales</taxon>
        <taxon>Phycomycetaceae</taxon>
        <taxon>Phycomyces</taxon>
    </lineage>
</organism>
<accession>A0A167JSS5</accession>
<dbReference type="PROSITE" id="PS50157">
    <property type="entry name" value="ZINC_FINGER_C2H2_2"/>
    <property type="match status" value="1"/>
</dbReference>
<dbReference type="InterPro" id="IPR036236">
    <property type="entry name" value="Znf_C2H2_sf"/>
</dbReference>
<dbReference type="Proteomes" id="UP000077315">
    <property type="component" value="Unassembled WGS sequence"/>
</dbReference>
<keyword evidence="1" id="KW-0479">Metal-binding</keyword>
<dbReference type="InterPro" id="IPR013087">
    <property type="entry name" value="Znf_C2H2_type"/>
</dbReference>
<keyword evidence="1" id="KW-0862">Zinc</keyword>
<dbReference type="SMART" id="SM00355">
    <property type="entry name" value="ZnF_C2H2"/>
    <property type="match status" value="1"/>
</dbReference>
<dbReference type="GeneID" id="28998277"/>
<dbReference type="OrthoDB" id="654211at2759"/>
<keyword evidence="4" id="KW-1185">Reference proteome</keyword>
<proteinExistence type="predicted"/>
<dbReference type="PROSITE" id="PS00028">
    <property type="entry name" value="ZINC_FINGER_C2H2_1"/>
    <property type="match status" value="1"/>
</dbReference>
<dbReference type="VEuPathDB" id="FungiDB:PHYBLDRAFT_174922"/>
<dbReference type="EMBL" id="KV441001">
    <property type="protein sequence ID" value="OAD66629.1"/>
    <property type="molecule type" value="Genomic_DNA"/>
</dbReference>
<protein>
    <submittedName>
        <fullName evidence="3">C2H2-type zinc finger transcription factor</fullName>
    </submittedName>
</protein>
<evidence type="ECO:0000256" key="1">
    <source>
        <dbReference type="PROSITE-ProRule" id="PRU00042"/>
    </source>
</evidence>
<keyword evidence="1" id="KW-0863">Zinc-finger</keyword>
<dbReference type="Gene3D" id="3.30.160.60">
    <property type="entry name" value="Classic Zinc Finger"/>
    <property type="match status" value="1"/>
</dbReference>
<dbReference type="InParanoid" id="A0A167JSS5"/>
<reference evidence="4" key="1">
    <citation type="submission" date="2015-06" db="EMBL/GenBank/DDBJ databases">
        <title>Expansion of signal transduction pathways in fungi by whole-genome duplication.</title>
        <authorList>
            <consortium name="DOE Joint Genome Institute"/>
            <person name="Corrochano L.M."/>
            <person name="Kuo A."/>
            <person name="Marcet-Houben M."/>
            <person name="Polaino S."/>
            <person name="Salamov A."/>
            <person name="Villalobos J.M."/>
            <person name="Alvarez M.I."/>
            <person name="Avalos J."/>
            <person name="Benito E.P."/>
            <person name="Benoit I."/>
            <person name="Burger G."/>
            <person name="Camino L.P."/>
            <person name="Canovas D."/>
            <person name="Cerda-Olmedo E."/>
            <person name="Cheng J.-F."/>
            <person name="Dominguez A."/>
            <person name="Elias M."/>
            <person name="Eslava A.P."/>
            <person name="Glaser F."/>
            <person name="Grimwood J."/>
            <person name="Gutierrez G."/>
            <person name="Heitman J."/>
            <person name="Henrissat B."/>
            <person name="Iturriaga E.A."/>
            <person name="Lang B.F."/>
            <person name="Lavin J.L."/>
            <person name="Lee S."/>
            <person name="Li W."/>
            <person name="Lindquist E."/>
            <person name="Lopez-Garcia S."/>
            <person name="Luque E.M."/>
            <person name="Marcos A.T."/>
            <person name="Martin J."/>
            <person name="McCluskey K."/>
            <person name="Medina H.R."/>
            <person name="Miralles-Duran A."/>
            <person name="Miyazaki A."/>
            <person name="Munoz-Torres E."/>
            <person name="Oguiza J.A."/>
            <person name="Ohm R."/>
            <person name="Olmedo M."/>
            <person name="Orejas M."/>
            <person name="Ortiz-Castellanos L."/>
            <person name="Pisabarro A.G."/>
            <person name="Rodriguez-Romero J."/>
            <person name="Ruiz-Herrera J."/>
            <person name="Ruiz-Vazquez R."/>
            <person name="Sanz C."/>
            <person name="Schackwitz W."/>
            <person name="Schmutz J."/>
            <person name="Shahriari M."/>
            <person name="Shelest E."/>
            <person name="Silva-Franco F."/>
            <person name="Soanes D."/>
            <person name="Syed K."/>
            <person name="Tagua V.G."/>
            <person name="Talbot N.J."/>
            <person name="Thon M."/>
            <person name="De vries R.P."/>
            <person name="Wiebenga A."/>
            <person name="Yadav J.S."/>
            <person name="Braun E.L."/>
            <person name="Baker S."/>
            <person name="Garre V."/>
            <person name="Horwitz B."/>
            <person name="Torres-Martinez S."/>
            <person name="Idnurm A."/>
            <person name="Herrera-Estrella A."/>
            <person name="Gabaldon T."/>
            <person name="Grigoriev I.V."/>
        </authorList>
    </citation>
    <scope>NUCLEOTIDE SEQUENCE [LARGE SCALE GENOMIC DNA]</scope>
    <source>
        <strain evidence="4">NRRL 1555(-)</strain>
    </source>
</reference>